<comment type="caution">
    <text evidence="11">The sequence shown here is derived from an EMBL/GenBank/DDBJ whole genome shotgun (WGS) entry which is preliminary data.</text>
</comment>
<dbReference type="InterPro" id="IPR010095">
    <property type="entry name" value="Cas12f1-like_TNB"/>
</dbReference>
<keyword evidence="3" id="KW-0479">Metal-binding</keyword>
<keyword evidence="4" id="KW-0862">Zinc</keyword>
<evidence type="ECO:0000259" key="10">
    <source>
        <dbReference type="Pfam" id="PF12323"/>
    </source>
</evidence>
<evidence type="ECO:0000256" key="1">
    <source>
        <dbReference type="ARBA" id="ARBA00008761"/>
    </source>
</evidence>
<evidence type="ECO:0000313" key="12">
    <source>
        <dbReference type="Proteomes" id="UP000032047"/>
    </source>
</evidence>
<gene>
    <name evidence="11" type="ORF">JV16_02622</name>
</gene>
<dbReference type="NCBIfam" id="TIGR01766">
    <property type="entry name" value="IS200/IS605 family accessory protein TnpB-like domain"/>
    <property type="match status" value="1"/>
</dbReference>
<protein>
    <submittedName>
        <fullName evidence="11">Transposase, IS605 OrfB family</fullName>
    </submittedName>
</protein>
<sequence length="379" mass="44924">MIRSIKVRLEPNNKQRTKLFGSAGVARWAYNWTLEQQENNDKSGGKFIKDGDLRKKLTALKQNDPNYQWLYDYSNNITKQAIKDACKAYKDFFKGKTKKPRFKSKKRSKPSFYQDTEKIKFSDTHMYIEKVGWVRLSERGKIPTNTKYYNPRITFDGVHWYVSVGYDVPKPSVALNSHTLGIDVGIKDLAVCSDGRVFPNINRTKEIKKLEKRLRRLQRKCSRKYEMNKIQEKGGAVRYVKTRNIAKLERKMQKIQIRLEHKRMDYENQVVNELVRTKPSRIVMEHLNIRGMMKNRHLSKAIQQQRLYTLKQKIKHKCEWFGIEFVEADRWYPSTKMCHSCGYIQPKIKLSDRVFRCEHCGMEMDRDWNASINLSTYPA</sequence>
<dbReference type="NCBIfam" id="NF040570">
    <property type="entry name" value="guided_TnpB"/>
    <property type="match status" value="1"/>
</dbReference>
<feature type="domain" description="Probable transposase IS891/IS1136/IS1341" evidence="8">
    <location>
        <begin position="166"/>
        <end position="296"/>
    </location>
</feature>
<evidence type="ECO:0000256" key="5">
    <source>
        <dbReference type="ARBA" id="ARBA00023125"/>
    </source>
</evidence>
<evidence type="ECO:0000256" key="4">
    <source>
        <dbReference type="ARBA" id="ARBA00022833"/>
    </source>
</evidence>
<accession>A0A0D0GWP9</accession>
<feature type="domain" description="Cas12f1-like TNB" evidence="9">
    <location>
        <begin position="308"/>
        <end position="374"/>
    </location>
</feature>
<dbReference type="InterPro" id="IPR021027">
    <property type="entry name" value="Transposase_put_HTH"/>
</dbReference>
<keyword evidence="6" id="KW-0233">DNA recombination</keyword>
<dbReference type="InterPro" id="IPR001959">
    <property type="entry name" value="Transposase"/>
</dbReference>
<dbReference type="PATRIC" id="fig|265546.4.peg.2635"/>
<evidence type="ECO:0000313" key="11">
    <source>
        <dbReference type="EMBL" id="KIP20221.1"/>
    </source>
</evidence>
<evidence type="ECO:0000259" key="8">
    <source>
        <dbReference type="Pfam" id="PF01385"/>
    </source>
</evidence>
<evidence type="ECO:0000256" key="2">
    <source>
        <dbReference type="ARBA" id="ARBA00022578"/>
    </source>
</evidence>
<dbReference type="EMBL" id="JXTG01000021">
    <property type="protein sequence ID" value="KIP20221.1"/>
    <property type="molecule type" value="Genomic_DNA"/>
</dbReference>
<feature type="coiled-coil region" evidence="7">
    <location>
        <begin position="200"/>
        <end position="265"/>
    </location>
</feature>
<keyword evidence="7" id="KW-0175">Coiled coil</keyword>
<feature type="domain" description="Transposase putative helix-turn-helix" evidence="10">
    <location>
        <begin position="1"/>
        <end position="46"/>
    </location>
</feature>
<dbReference type="Pfam" id="PF01385">
    <property type="entry name" value="OrfB_IS605"/>
    <property type="match status" value="1"/>
</dbReference>
<keyword evidence="12" id="KW-1185">Reference proteome</keyword>
<evidence type="ECO:0000259" key="9">
    <source>
        <dbReference type="Pfam" id="PF07282"/>
    </source>
</evidence>
<dbReference type="RefSeq" id="WP_021095979.1">
    <property type="nucleotide sequence ID" value="NZ_ANOC01000083.1"/>
</dbReference>
<reference evidence="11 12" key="1">
    <citation type="submission" date="2015-01" db="EMBL/GenBank/DDBJ databases">
        <title>Genome sequence of Anoxybacillus ayderensis strain AB04.</title>
        <authorList>
            <person name="Belduz A.O."/>
            <person name="Canakci S."/>
            <person name="Chan K.-G."/>
            <person name="Kahar U.M."/>
            <person name="Yaakob A.S."/>
            <person name="Chan C.S."/>
            <person name="Goh K.M."/>
        </authorList>
    </citation>
    <scope>NUCLEOTIDE SEQUENCE [LARGE SCALE GENOMIC DNA]</scope>
    <source>
        <strain evidence="11 12">AB04</strain>
    </source>
</reference>
<comment type="similarity">
    <text evidence="1">In the C-terminal section; belongs to the transposase 35 family.</text>
</comment>
<name>A0A0D0GWP9_9BACL</name>
<evidence type="ECO:0000256" key="6">
    <source>
        <dbReference type="ARBA" id="ARBA00023172"/>
    </source>
</evidence>
<dbReference type="Pfam" id="PF07282">
    <property type="entry name" value="Cas12f1-like_TNB"/>
    <property type="match status" value="1"/>
</dbReference>
<evidence type="ECO:0000256" key="7">
    <source>
        <dbReference type="SAM" id="Coils"/>
    </source>
</evidence>
<dbReference type="GO" id="GO:0006310">
    <property type="term" value="P:DNA recombination"/>
    <property type="evidence" value="ECO:0007669"/>
    <property type="project" value="UniProtKB-KW"/>
</dbReference>
<keyword evidence="2" id="KW-0815">Transposition</keyword>
<dbReference type="GO" id="GO:0046872">
    <property type="term" value="F:metal ion binding"/>
    <property type="evidence" value="ECO:0007669"/>
    <property type="project" value="UniProtKB-KW"/>
</dbReference>
<dbReference type="AlphaFoldDB" id="A0A0D0GWP9"/>
<proteinExistence type="inferred from homology"/>
<dbReference type="GO" id="GO:0032196">
    <property type="term" value="P:transposition"/>
    <property type="evidence" value="ECO:0007669"/>
    <property type="project" value="UniProtKB-KW"/>
</dbReference>
<organism evidence="11 12">
    <name type="scientific">Anoxybacillus ayderensis</name>
    <dbReference type="NCBI Taxonomy" id="265546"/>
    <lineage>
        <taxon>Bacteria</taxon>
        <taxon>Bacillati</taxon>
        <taxon>Bacillota</taxon>
        <taxon>Bacilli</taxon>
        <taxon>Bacillales</taxon>
        <taxon>Anoxybacillaceae</taxon>
        <taxon>Anoxybacillus</taxon>
    </lineage>
</organism>
<evidence type="ECO:0000256" key="3">
    <source>
        <dbReference type="ARBA" id="ARBA00022723"/>
    </source>
</evidence>
<keyword evidence="5" id="KW-0238">DNA-binding</keyword>
<dbReference type="GO" id="GO:0003677">
    <property type="term" value="F:DNA binding"/>
    <property type="evidence" value="ECO:0007669"/>
    <property type="project" value="UniProtKB-KW"/>
</dbReference>
<dbReference type="Pfam" id="PF12323">
    <property type="entry name" value="HTH_OrfB_IS605"/>
    <property type="match status" value="1"/>
</dbReference>
<dbReference type="Proteomes" id="UP000032047">
    <property type="component" value="Unassembled WGS sequence"/>
</dbReference>